<evidence type="ECO:0008006" key="4">
    <source>
        <dbReference type="Google" id="ProtNLM"/>
    </source>
</evidence>
<accession>A0ABR3W813</accession>
<gene>
    <name evidence="2" type="ORF">Daus18300_011041</name>
</gene>
<feature type="signal peptide" evidence="1">
    <location>
        <begin position="1"/>
        <end position="19"/>
    </location>
</feature>
<keyword evidence="3" id="KW-1185">Reference proteome</keyword>
<proteinExistence type="predicted"/>
<comment type="caution">
    <text evidence="2">The sequence shown here is derived from an EMBL/GenBank/DDBJ whole genome shotgun (WGS) entry which is preliminary data.</text>
</comment>
<reference evidence="2 3" key="1">
    <citation type="journal article" date="2024" name="IMA Fungus">
        <title>IMA Genome - F19 : A genome assembly and annotation guide to empower mycologists, including annotated draft genome sequences of Ceratocystis pirilliformis, Diaporthe australafricana, Fusarium ophioides, Paecilomyces lecythidis, and Sporothrix stenoceras.</title>
        <authorList>
            <person name="Aylward J."/>
            <person name="Wilson A.M."/>
            <person name="Visagie C.M."/>
            <person name="Spraker J."/>
            <person name="Barnes I."/>
            <person name="Buitendag C."/>
            <person name="Ceriani C."/>
            <person name="Del Mar Angel L."/>
            <person name="du Plessis D."/>
            <person name="Fuchs T."/>
            <person name="Gasser K."/>
            <person name="Kramer D."/>
            <person name="Li W."/>
            <person name="Munsamy K."/>
            <person name="Piso A."/>
            <person name="Price J.L."/>
            <person name="Sonnekus B."/>
            <person name="Thomas C."/>
            <person name="van der Nest A."/>
            <person name="van Dijk A."/>
            <person name="van Heerden A."/>
            <person name="van Vuuren N."/>
            <person name="Yilmaz N."/>
            <person name="Duong T.A."/>
            <person name="van der Merwe N.A."/>
            <person name="Wingfield M.J."/>
            <person name="Wingfield B.D."/>
        </authorList>
    </citation>
    <scope>NUCLEOTIDE SEQUENCE [LARGE SCALE GENOMIC DNA]</scope>
    <source>
        <strain evidence="2 3">CMW 18300</strain>
    </source>
</reference>
<name>A0ABR3W813_9PEZI</name>
<protein>
    <recommendedName>
        <fullName evidence="4">Phosphodiester glycosidase domain-containing protein</fullName>
    </recommendedName>
</protein>
<dbReference type="Proteomes" id="UP001583177">
    <property type="component" value="Unassembled WGS sequence"/>
</dbReference>
<keyword evidence="1" id="KW-0732">Signal</keyword>
<evidence type="ECO:0000313" key="3">
    <source>
        <dbReference type="Proteomes" id="UP001583177"/>
    </source>
</evidence>
<feature type="chain" id="PRO_5047247637" description="Phosphodiester glycosidase domain-containing protein" evidence="1">
    <location>
        <begin position="20"/>
        <end position="429"/>
    </location>
</feature>
<sequence length="429" mass="46702">MKATNLLTIMTCFVGLGQAVPLLRDLMATNTGLAVRASPPPFKRVEISPGSAQSYHFYSSQGWQLDKAIKDNNKAQAVLGTMGPNGLFTVVKMCGAKTYCVGAPTGKTRLPEFVISDSSQDCIYTSGGFFITGRDKKLRAEHDGPIIADVPSLMHFSVGQTSVTQNFIKSPKAHDQFYRTLEGDAGSFIQCAPGLEEPLSEQAKELQYWATDSNGDKITNPVHVEENKDPAKEPAEYRVGRAVTWCDNSKSWRSTEPAKKGMNGAVGSEKFVRTVFSHIPGGVTTANEPNERLATVVLAGDIKVVFAYTCARKNGVTINGMREVINVFLKQYLDSDLSQAKLAVNLDGGASIFVGWMRNERLTILAAGGLGGKQSEVPHGLNKTKKFRSVTTMVKHVLNEPIVSEANPKNLLQYLKLSINVRYSNHGVI</sequence>
<organism evidence="2 3">
    <name type="scientific">Diaporthe australafricana</name>
    <dbReference type="NCBI Taxonomy" id="127596"/>
    <lineage>
        <taxon>Eukaryota</taxon>
        <taxon>Fungi</taxon>
        <taxon>Dikarya</taxon>
        <taxon>Ascomycota</taxon>
        <taxon>Pezizomycotina</taxon>
        <taxon>Sordariomycetes</taxon>
        <taxon>Sordariomycetidae</taxon>
        <taxon>Diaporthales</taxon>
        <taxon>Diaporthaceae</taxon>
        <taxon>Diaporthe</taxon>
    </lineage>
</organism>
<evidence type="ECO:0000256" key="1">
    <source>
        <dbReference type="SAM" id="SignalP"/>
    </source>
</evidence>
<evidence type="ECO:0000313" key="2">
    <source>
        <dbReference type="EMBL" id="KAL1855660.1"/>
    </source>
</evidence>
<dbReference type="EMBL" id="JAWRVE010000129">
    <property type="protein sequence ID" value="KAL1855660.1"/>
    <property type="molecule type" value="Genomic_DNA"/>
</dbReference>